<dbReference type="OrthoDB" id="5335493at2759"/>
<dbReference type="GeneID" id="54579834"/>
<reference evidence="1" key="1">
    <citation type="journal article" date="2020" name="Stud. Mycol.">
        <title>101 Dothideomycetes genomes: a test case for predicting lifestyles and emergence of pathogens.</title>
        <authorList>
            <person name="Haridas S."/>
            <person name="Albert R."/>
            <person name="Binder M."/>
            <person name="Bloem J."/>
            <person name="Labutti K."/>
            <person name="Salamov A."/>
            <person name="Andreopoulos B."/>
            <person name="Baker S."/>
            <person name="Barry K."/>
            <person name="Bills G."/>
            <person name="Bluhm B."/>
            <person name="Cannon C."/>
            <person name="Castanera R."/>
            <person name="Culley D."/>
            <person name="Daum C."/>
            <person name="Ezra D."/>
            <person name="Gonzalez J."/>
            <person name="Henrissat B."/>
            <person name="Kuo A."/>
            <person name="Liang C."/>
            <person name="Lipzen A."/>
            <person name="Lutzoni F."/>
            <person name="Magnuson J."/>
            <person name="Mondo S."/>
            <person name="Nolan M."/>
            <person name="Ohm R."/>
            <person name="Pangilinan J."/>
            <person name="Park H.-J."/>
            <person name="Ramirez L."/>
            <person name="Alfaro M."/>
            <person name="Sun H."/>
            <person name="Tritt A."/>
            <person name="Yoshinaga Y."/>
            <person name="Zwiers L.-H."/>
            <person name="Turgeon B."/>
            <person name="Goodwin S."/>
            <person name="Spatafora J."/>
            <person name="Crous P."/>
            <person name="Grigoriev I."/>
        </authorList>
    </citation>
    <scope>NUCLEOTIDE SEQUENCE</scope>
    <source>
        <strain evidence="1">CBS 122368</strain>
    </source>
</reference>
<evidence type="ECO:0000313" key="2">
    <source>
        <dbReference type="Proteomes" id="UP000800094"/>
    </source>
</evidence>
<dbReference type="RefSeq" id="XP_033689836.1">
    <property type="nucleotide sequence ID" value="XM_033826504.1"/>
</dbReference>
<accession>A0A6A6IY27</accession>
<gene>
    <name evidence="1" type="ORF">BU26DRAFT_500510</name>
</gene>
<keyword evidence="2" id="KW-1185">Reference proteome</keyword>
<protein>
    <submittedName>
        <fullName evidence="1">Uncharacterized protein</fullName>
    </submittedName>
</protein>
<dbReference type="AlphaFoldDB" id="A0A6A6IY27"/>
<evidence type="ECO:0000313" key="1">
    <source>
        <dbReference type="EMBL" id="KAF2254832.1"/>
    </source>
</evidence>
<dbReference type="Proteomes" id="UP000800094">
    <property type="component" value="Unassembled WGS sequence"/>
</dbReference>
<dbReference type="EMBL" id="ML987190">
    <property type="protein sequence ID" value="KAF2254832.1"/>
    <property type="molecule type" value="Genomic_DNA"/>
</dbReference>
<name>A0A6A6IY27_9PLEO</name>
<sequence>MAPASRRGIVPQPCLLESLIAAAHEYRKSNFDAFAARIRVCGPAVVATTYFIFNSSVVAEVSRSDHGHPLIRWGGIWRTFDEFCQVALLGPSFKAPTGRQGYDTLQRWYRYRDEPFRFMELPTELRLEIIEHAVDDDIYPMVVPPVHPVGVPAVSLGKGWKPIAPSRRLEGTHDPADVVAPPRTATSPMNVSKQVRAGLLSVLRASSRQCFDDPAQLRKFPPLFRHGVLQAKDLSHVALNFDNKSYLEFFGVEAYPYGGNSQVLVLGRSSLPFLERLDIILRSSCWEPLTHPWWALSRQRGNGHDSWRRRCACQKVLTEMILTFALNQVKHIPTVTVEGYCKNATKKAFAAAHKKLRNDPTTWPAEWTMMTEDIRKWPAGDLPPHCHCTPKCGFWGVEAVMDPQRPYVSPHEIFAKYRFNKD</sequence>
<organism evidence="1 2">
    <name type="scientific">Trematosphaeria pertusa</name>
    <dbReference type="NCBI Taxonomy" id="390896"/>
    <lineage>
        <taxon>Eukaryota</taxon>
        <taxon>Fungi</taxon>
        <taxon>Dikarya</taxon>
        <taxon>Ascomycota</taxon>
        <taxon>Pezizomycotina</taxon>
        <taxon>Dothideomycetes</taxon>
        <taxon>Pleosporomycetidae</taxon>
        <taxon>Pleosporales</taxon>
        <taxon>Massarineae</taxon>
        <taxon>Trematosphaeriaceae</taxon>
        <taxon>Trematosphaeria</taxon>
    </lineage>
</organism>
<proteinExistence type="predicted"/>